<proteinExistence type="predicted"/>
<dbReference type="Pfam" id="PF05099">
    <property type="entry name" value="TerB"/>
    <property type="match status" value="1"/>
</dbReference>
<comment type="caution">
    <text evidence="2">The sequence shown here is derived from an EMBL/GenBank/DDBJ whole genome shotgun (WGS) entry which is preliminary data.</text>
</comment>
<sequence length="152" mass="16669">MAGGFSNFLNSLKEKANELKDDVMKFKSKNFLNAATGGAALIALADGTIQAEEKQKMIKFIESNEALKVFKTTEVVSSFTDHINNLEFDKDIGESKAFEALNKLRSNEVACRTVMRLIIAIASSDGDFDDNEKSVAKKIAVELGLNPAEFEL</sequence>
<accession>A0ABS5ZHL1</accession>
<reference evidence="2 3" key="1">
    <citation type="submission" date="2021-04" db="EMBL/GenBank/DDBJ databases">
        <authorList>
            <person name="Pira H."/>
            <person name="Risdian C."/>
            <person name="Wink J."/>
        </authorList>
    </citation>
    <scope>NUCLEOTIDE SEQUENCE [LARGE SCALE GENOMIC DNA]</scope>
    <source>
        <strain evidence="2 3">WH53</strain>
    </source>
</reference>
<name>A0ABS5ZHL1_9GAMM</name>
<dbReference type="Proteomes" id="UP000690515">
    <property type="component" value="Unassembled WGS sequence"/>
</dbReference>
<dbReference type="SUPFAM" id="SSF158682">
    <property type="entry name" value="TerB-like"/>
    <property type="match status" value="1"/>
</dbReference>
<organism evidence="2 3">
    <name type="scientific">Zooshikella harenae</name>
    <dbReference type="NCBI Taxonomy" id="2827238"/>
    <lineage>
        <taxon>Bacteria</taxon>
        <taxon>Pseudomonadati</taxon>
        <taxon>Pseudomonadota</taxon>
        <taxon>Gammaproteobacteria</taxon>
        <taxon>Oceanospirillales</taxon>
        <taxon>Zooshikellaceae</taxon>
        <taxon>Zooshikella</taxon>
    </lineage>
</organism>
<keyword evidence="3" id="KW-1185">Reference proteome</keyword>
<protein>
    <submittedName>
        <fullName evidence="2">Tellurite resistance TerB family protein</fullName>
    </submittedName>
</protein>
<feature type="domain" description="Co-chaperone DjlA N-terminal" evidence="1">
    <location>
        <begin position="35"/>
        <end position="151"/>
    </location>
</feature>
<gene>
    <name evidence="2" type="ORF">KCG35_15625</name>
</gene>
<dbReference type="InterPro" id="IPR029024">
    <property type="entry name" value="TerB-like"/>
</dbReference>
<dbReference type="CDD" id="cd07176">
    <property type="entry name" value="terB"/>
    <property type="match status" value="1"/>
</dbReference>
<evidence type="ECO:0000313" key="3">
    <source>
        <dbReference type="Proteomes" id="UP000690515"/>
    </source>
</evidence>
<dbReference type="RefSeq" id="WP_215820725.1">
    <property type="nucleotide sequence ID" value="NZ_JAGSOY010000039.1"/>
</dbReference>
<evidence type="ECO:0000313" key="2">
    <source>
        <dbReference type="EMBL" id="MBU2712497.1"/>
    </source>
</evidence>
<dbReference type="Gene3D" id="1.10.3680.10">
    <property type="entry name" value="TerB-like"/>
    <property type="match status" value="1"/>
</dbReference>
<evidence type="ECO:0000259" key="1">
    <source>
        <dbReference type="Pfam" id="PF05099"/>
    </source>
</evidence>
<dbReference type="InterPro" id="IPR007791">
    <property type="entry name" value="DjlA_N"/>
</dbReference>
<dbReference type="EMBL" id="JAGSOY010000039">
    <property type="protein sequence ID" value="MBU2712497.1"/>
    <property type="molecule type" value="Genomic_DNA"/>
</dbReference>